<dbReference type="EMBL" id="CAJVCH010338274">
    <property type="protein sequence ID" value="CAG7815186.1"/>
    <property type="molecule type" value="Genomic_DNA"/>
</dbReference>
<organism evidence="1 2">
    <name type="scientific">Allacma fusca</name>
    <dbReference type="NCBI Taxonomy" id="39272"/>
    <lineage>
        <taxon>Eukaryota</taxon>
        <taxon>Metazoa</taxon>
        <taxon>Ecdysozoa</taxon>
        <taxon>Arthropoda</taxon>
        <taxon>Hexapoda</taxon>
        <taxon>Collembola</taxon>
        <taxon>Symphypleona</taxon>
        <taxon>Sminthuridae</taxon>
        <taxon>Allacma</taxon>
    </lineage>
</organism>
<dbReference type="Proteomes" id="UP000708208">
    <property type="component" value="Unassembled WGS sequence"/>
</dbReference>
<reference evidence="1" key="1">
    <citation type="submission" date="2021-06" db="EMBL/GenBank/DDBJ databases">
        <authorList>
            <person name="Hodson N. C."/>
            <person name="Mongue J. A."/>
            <person name="Jaron S. K."/>
        </authorList>
    </citation>
    <scope>NUCLEOTIDE SEQUENCE</scope>
</reference>
<sequence>VVFIVTSYYLNKRKLNLPPGPPGIPGIGNIFAVAKKQGSLY</sequence>
<evidence type="ECO:0000313" key="2">
    <source>
        <dbReference type="Proteomes" id="UP000708208"/>
    </source>
</evidence>
<comment type="caution">
    <text evidence="1">The sequence shown here is derived from an EMBL/GenBank/DDBJ whole genome shotgun (WGS) entry which is preliminary data.</text>
</comment>
<name>A0A8J2P4C6_9HEXA</name>
<feature type="non-terminal residue" evidence="1">
    <location>
        <position position="1"/>
    </location>
</feature>
<protein>
    <recommendedName>
        <fullName evidence="3">Cytochrome P450</fullName>
    </recommendedName>
</protein>
<evidence type="ECO:0000313" key="1">
    <source>
        <dbReference type="EMBL" id="CAG7815186.1"/>
    </source>
</evidence>
<gene>
    <name evidence="1" type="ORF">AFUS01_LOCUS25884</name>
</gene>
<keyword evidence="2" id="KW-1185">Reference proteome</keyword>
<accession>A0A8J2P4C6</accession>
<dbReference type="AlphaFoldDB" id="A0A8J2P4C6"/>
<proteinExistence type="predicted"/>
<evidence type="ECO:0008006" key="3">
    <source>
        <dbReference type="Google" id="ProtNLM"/>
    </source>
</evidence>